<protein>
    <recommendedName>
        <fullName evidence="2">Water stress and hypersensitive response domain-containing protein</fullName>
    </recommendedName>
</protein>
<keyword evidence="4" id="KW-1185">Reference proteome</keyword>
<dbReference type="Proteomes" id="UP000000442">
    <property type="component" value="Chromosome"/>
</dbReference>
<keyword evidence="1" id="KW-0732">Signal</keyword>
<evidence type="ECO:0000313" key="4">
    <source>
        <dbReference type="Proteomes" id="UP000000442"/>
    </source>
</evidence>
<accession>C0QM57</accession>
<dbReference type="STRING" id="177437.HRM2_12510"/>
<dbReference type="InterPro" id="IPR004864">
    <property type="entry name" value="LEA_2"/>
</dbReference>
<evidence type="ECO:0000313" key="3">
    <source>
        <dbReference type="EMBL" id="ACN14363.1"/>
    </source>
</evidence>
<gene>
    <name evidence="3" type="ordered locus">HRM2_12510</name>
</gene>
<dbReference type="KEGG" id="dat:HRM2_12510"/>
<dbReference type="GO" id="GO:0009269">
    <property type="term" value="P:response to desiccation"/>
    <property type="evidence" value="ECO:0007669"/>
    <property type="project" value="InterPro"/>
</dbReference>
<evidence type="ECO:0000256" key="1">
    <source>
        <dbReference type="SAM" id="SignalP"/>
    </source>
</evidence>
<organism evidence="3 4">
    <name type="scientific">Desulforapulum autotrophicum (strain ATCC 43914 / DSM 3382 / VKM B-1955 / HRM2)</name>
    <name type="common">Desulfobacterium autotrophicum</name>
    <dbReference type="NCBI Taxonomy" id="177437"/>
    <lineage>
        <taxon>Bacteria</taxon>
        <taxon>Pseudomonadati</taxon>
        <taxon>Thermodesulfobacteriota</taxon>
        <taxon>Desulfobacteria</taxon>
        <taxon>Desulfobacterales</taxon>
        <taxon>Desulfobacteraceae</taxon>
        <taxon>Desulforapulum</taxon>
    </lineage>
</organism>
<dbReference type="HOGENOM" id="CLU_120005_2_0_7"/>
<dbReference type="SMART" id="SM00769">
    <property type="entry name" value="WHy"/>
    <property type="match status" value="1"/>
</dbReference>
<feature type="signal peptide" evidence="1">
    <location>
        <begin position="1"/>
        <end position="21"/>
    </location>
</feature>
<sequence length="156" mass="16917">MTKNNALLLVSLFLVFINGCAALQPGYETPVVTISSFEAIPAQGMVPQFQIGLHIVNPNRSALNLKGVSYTISLEGHQLMTGVSNQLPKIEPYGEGDVVLNATVSLFNGILFLKDLVGNQQRKEIAYTLKAKLDAGNLHPLIRVTQKGSLSFKQPI</sequence>
<dbReference type="EMBL" id="CP001087">
    <property type="protein sequence ID" value="ACN14363.1"/>
    <property type="molecule type" value="Genomic_DNA"/>
</dbReference>
<dbReference type="AlphaFoldDB" id="C0QM57"/>
<dbReference type="SUPFAM" id="SSF117070">
    <property type="entry name" value="LEA14-like"/>
    <property type="match status" value="1"/>
</dbReference>
<evidence type="ECO:0000259" key="2">
    <source>
        <dbReference type="SMART" id="SM00769"/>
    </source>
</evidence>
<dbReference type="Gene3D" id="2.60.40.1820">
    <property type="match status" value="1"/>
</dbReference>
<feature type="domain" description="Water stress and hypersensitive response" evidence="2">
    <location>
        <begin position="32"/>
        <end position="153"/>
    </location>
</feature>
<dbReference type="Pfam" id="PF03168">
    <property type="entry name" value="LEA_2"/>
    <property type="match status" value="1"/>
</dbReference>
<dbReference type="RefSeq" id="WP_015903152.1">
    <property type="nucleotide sequence ID" value="NC_012108.1"/>
</dbReference>
<name>C0QM57_DESAH</name>
<dbReference type="OrthoDB" id="5421820at2"/>
<dbReference type="InterPro" id="IPR013990">
    <property type="entry name" value="WHy-dom"/>
</dbReference>
<proteinExistence type="predicted"/>
<reference evidence="3 4" key="1">
    <citation type="journal article" date="2009" name="Environ. Microbiol.">
        <title>Genome sequence of Desulfobacterium autotrophicum HRM2, a marine sulfate reducer oxidizing organic carbon completely to carbon dioxide.</title>
        <authorList>
            <person name="Strittmatter A.W."/>
            <person name="Liesegang H."/>
            <person name="Rabus R."/>
            <person name="Decker I."/>
            <person name="Amann J."/>
            <person name="Andres S."/>
            <person name="Henne A."/>
            <person name="Fricke W.F."/>
            <person name="Martinez-Arias R."/>
            <person name="Bartels D."/>
            <person name="Goesmann A."/>
            <person name="Krause L."/>
            <person name="Puehler A."/>
            <person name="Klenk H.P."/>
            <person name="Richter M."/>
            <person name="Schuler M."/>
            <person name="Gloeckner F.O."/>
            <person name="Meyerdierks A."/>
            <person name="Gottschalk G."/>
            <person name="Amann R."/>
        </authorList>
    </citation>
    <scope>NUCLEOTIDE SEQUENCE [LARGE SCALE GENOMIC DNA]</scope>
    <source>
        <strain evidence="4">ATCC 43914 / DSM 3382 / HRM2</strain>
    </source>
</reference>
<dbReference type="eggNOG" id="COG5608">
    <property type="taxonomic scope" value="Bacteria"/>
</dbReference>
<feature type="chain" id="PRO_5002902459" description="Water stress and hypersensitive response domain-containing protein" evidence="1">
    <location>
        <begin position="22"/>
        <end position="156"/>
    </location>
</feature>